<reference evidence="3" key="1">
    <citation type="submission" date="2022-10" db="EMBL/GenBank/DDBJ databases">
        <title>The complete genomes of actinobacterial strains from the NBC collection.</title>
        <authorList>
            <person name="Joergensen T.S."/>
            <person name="Alvarez Arevalo M."/>
            <person name="Sterndorff E.B."/>
            <person name="Faurdal D."/>
            <person name="Vuksanovic O."/>
            <person name="Mourched A.-S."/>
            <person name="Charusanti P."/>
            <person name="Shaw S."/>
            <person name="Blin K."/>
            <person name="Weber T."/>
        </authorList>
    </citation>
    <scope>NUCLEOTIDE SEQUENCE</scope>
    <source>
        <strain evidence="3">NBC_00254</strain>
    </source>
</reference>
<feature type="region of interest" description="Disordered" evidence="1">
    <location>
        <begin position="19"/>
        <end position="69"/>
    </location>
</feature>
<evidence type="ECO:0000313" key="4">
    <source>
        <dbReference type="Proteomes" id="UP001432011"/>
    </source>
</evidence>
<dbReference type="PROSITE" id="PS51257">
    <property type="entry name" value="PROKAR_LIPOPROTEIN"/>
    <property type="match status" value="1"/>
</dbReference>
<sequence>MAYRLLAVLLSVSLSTTSCLDVESGGGSSASETEKGQVQEPKKAKQPKEPEKPKGPVCPAPGPITRSQLPSFSPAEGVSVVMQNPCISIAGLAEDVLGFIPEGRSEEFREFRGGLERFVGRVNAVNDAAECAYETDHLALGVYHHDRAAWSIGMVAVVRGDLDALVDTGVCWLLRRLPFDVPRGDVLRDDGFRPGFCADAVTRTSQGYRFTILWIGSSNVMCRNLANRYTATG</sequence>
<gene>
    <name evidence="3" type="ORF">OG913_19520</name>
</gene>
<dbReference type="Proteomes" id="UP001432011">
    <property type="component" value="Chromosome"/>
</dbReference>
<protein>
    <recommendedName>
        <fullName evidence="5">Septum formation-related domain-containing protein</fullName>
    </recommendedName>
</protein>
<keyword evidence="4" id="KW-1185">Reference proteome</keyword>
<dbReference type="RefSeq" id="WP_142649323.1">
    <property type="nucleotide sequence ID" value="NZ_CP108085.1"/>
</dbReference>
<proteinExistence type="predicted"/>
<keyword evidence="2" id="KW-0732">Signal</keyword>
<evidence type="ECO:0000256" key="2">
    <source>
        <dbReference type="SAM" id="SignalP"/>
    </source>
</evidence>
<feature type="signal peptide" evidence="2">
    <location>
        <begin position="1"/>
        <end position="20"/>
    </location>
</feature>
<feature type="compositionally biased region" description="Basic and acidic residues" evidence="1">
    <location>
        <begin position="32"/>
        <end position="54"/>
    </location>
</feature>
<organism evidence="3 4">
    <name type="scientific">Microbispora hainanensis</name>
    <dbReference type="NCBI Taxonomy" id="568844"/>
    <lineage>
        <taxon>Bacteria</taxon>
        <taxon>Bacillati</taxon>
        <taxon>Actinomycetota</taxon>
        <taxon>Actinomycetes</taxon>
        <taxon>Streptosporangiales</taxon>
        <taxon>Streptosporangiaceae</taxon>
        <taxon>Microbispora</taxon>
    </lineage>
</organism>
<dbReference type="EMBL" id="CP108085">
    <property type="protein sequence ID" value="WUP71642.1"/>
    <property type="molecule type" value="Genomic_DNA"/>
</dbReference>
<name>A0ABZ1SIR8_9ACTN</name>
<evidence type="ECO:0000256" key="1">
    <source>
        <dbReference type="SAM" id="MobiDB-lite"/>
    </source>
</evidence>
<evidence type="ECO:0008006" key="5">
    <source>
        <dbReference type="Google" id="ProtNLM"/>
    </source>
</evidence>
<feature type="chain" id="PRO_5045820516" description="Septum formation-related domain-containing protein" evidence="2">
    <location>
        <begin position="21"/>
        <end position="233"/>
    </location>
</feature>
<evidence type="ECO:0000313" key="3">
    <source>
        <dbReference type="EMBL" id="WUP71642.1"/>
    </source>
</evidence>
<accession>A0ABZ1SIR8</accession>